<dbReference type="Pfam" id="PF18051">
    <property type="entry name" value="RPN1_C"/>
    <property type="match status" value="1"/>
</dbReference>
<name>A0ABQ8CEN9_BRANA</name>
<reference evidence="4 5" key="1">
    <citation type="submission" date="2021-05" db="EMBL/GenBank/DDBJ databases">
        <title>Genome Assembly of Synthetic Allotetraploid Brassica napus Reveals Homoeologous Exchanges between Subgenomes.</title>
        <authorList>
            <person name="Davis J.T."/>
        </authorList>
    </citation>
    <scope>NUCLEOTIDE SEQUENCE [LARGE SCALE GENOMIC DNA]</scope>
    <source>
        <strain evidence="5">cv. Da-Ae</strain>
        <tissue evidence="4">Seedling</tissue>
    </source>
</reference>
<dbReference type="InterPro" id="IPR011989">
    <property type="entry name" value="ARM-like"/>
</dbReference>
<sequence length="503" mass="54057">MAGTSDSTSGSAGNWIFRNKDDGKTSATASLGMIYLWDVEGGLAQLDKYYDISDKPVRAGALLGVGIVNCGIKSDCDPALALIGEYTDNEDSSVRIGAIMGIGIAYAGSQNDQIKSSLSPILNDEKAPLDVVAFAALSLGMVYVGSCNDEVAQSIMFALMDRNSAEPGEALVRFLPLGLGLLYLGKQESVEATAEISKTLCEKIRNYCKMTLLSCAYAGTGNVLKVQELLAQCGEHPEKDTIHQGPAVLGVAMIAMSEELGRDMAIRSLEHVLQYGEQNIRRAVPLALGLLCISNPKMNVMDTLSRLSHDTDSEVAMTATISLGLIGAGTNNARIAGMLRNLSSYNEQHARLLFCVRIAQGLLHMGKGLLTLNPFHSDRVLLSPTALAGIVTLLHACLDMKSIILGKYHYVLYFLALAMQPRMMLTVDENLKPISVPVRVGQAVDVVGQAGRPRTITGFQTYETPVLLAAGERAELATDKYIPLSPILEGFVILGENPNYREE</sequence>
<dbReference type="PANTHER" id="PTHR10943:SF17">
    <property type="entry name" value="26S PROTEASOME NON-ATPASE REGULATORY SUBUNIT 2 HOMOLOG"/>
    <property type="match status" value="1"/>
</dbReference>
<comment type="caution">
    <text evidence="4">The sequence shown here is derived from an EMBL/GenBank/DDBJ whole genome shotgun (WGS) entry which is preliminary data.</text>
</comment>
<gene>
    <name evidence="4" type="ORF">HID58_029997</name>
</gene>
<keyword evidence="1" id="KW-0677">Repeat</keyword>
<evidence type="ECO:0000256" key="2">
    <source>
        <dbReference type="ARBA" id="ARBA00022942"/>
    </source>
</evidence>
<protein>
    <recommendedName>
        <fullName evidence="3">26S proteasome non-ATPase regulatory subunit RPN1 C-terminal domain-containing protein</fullName>
    </recommendedName>
</protein>
<evidence type="ECO:0000259" key="3">
    <source>
        <dbReference type="Pfam" id="PF18051"/>
    </source>
</evidence>
<dbReference type="InterPro" id="IPR016024">
    <property type="entry name" value="ARM-type_fold"/>
</dbReference>
<proteinExistence type="predicted"/>
<dbReference type="EMBL" id="JAGKQM010000008">
    <property type="protein sequence ID" value="KAH0915551.1"/>
    <property type="molecule type" value="Genomic_DNA"/>
</dbReference>
<dbReference type="InterPro" id="IPR002015">
    <property type="entry name" value="Proteasome/cyclosome_rpt"/>
</dbReference>
<dbReference type="Proteomes" id="UP000824890">
    <property type="component" value="Unassembled WGS sequence"/>
</dbReference>
<dbReference type="SUPFAM" id="SSF48371">
    <property type="entry name" value="ARM repeat"/>
    <property type="match status" value="1"/>
</dbReference>
<evidence type="ECO:0000256" key="1">
    <source>
        <dbReference type="ARBA" id="ARBA00022737"/>
    </source>
</evidence>
<evidence type="ECO:0000313" key="4">
    <source>
        <dbReference type="EMBL" id="KAH0915551.1"/>
    </source>
</evidence>
<organism evidence="4 5">
    <name type="scientific">Brassica napus</name>
    <name type="common">Rape</name>
    <dbReference type="NCBI Taxonomy" id="3708"/>
    <lineage>
        <taxon>Eukaryota</taxon>
        <taxon>Viridiplantae</taxon>
        <taxon>Streptophyta</taxon>
        <taxon>Embryophyta</taxon>
        <taxon>Tracheophyta</taxon>
        <taxon>Spermatophyta</taxon>
        <taxon>Magnoliopsida</taxon>
        <taxon>eudicotyledons</taxon>
        <taxon>Gunneridae</taxon>
        <taxon>Pentapetalae</taxon>
        <taxon>rosids</taxon>
        <taxon>malvids</taxon>
        <taxon>Brassicales</taxon>
        <taxon>Brassicaceae</taxon>
        <taxon>Brassiceae</taxon>
        <taxon>Brassica</taxon>
    </lineage>
</organism>
<keyword evidence="5" id="KW-1185">Reference proteome</keyword>
<keyword evidence="2" id="KW-0647">Proteasome</keyword>
<evidence type="ECO:0000313" key="5">
    <source>
        <dbReference type="Proteomes" id="UP000824890"/>
    </source>
</evidence>
<dbReference type="InterPro" id="IPR041433">
    <property type="entry name" value="RPN1_C"/>
</dbReference>
<dbReference type="Gene3D" id="1.25.10.10">
    <property type="entry name" value="Leucine-rich Repeat Variant"/>
    <property type="match status" value="1"/>
</dbReference>
<feature type="domain" description="26S proteasome non-ATPase regulatory subunit RPN1 C-terminal" evidence="3">
    <location>
        <begin position="447"/>
        <end position="500"/>
    </location>
</feature>
<accession>A0ABQ8CEN9</accession>
<dbReference type="Pfam" id="PF01851">
    <property type="entry name" value="PC_rep"/>
    <property type="match status" value="2"/>
</dbReference>
<dbReference type="PANTHER" id="PTHR10943">
    <property type="entry name" value="26S PROTEASOME NON-ATPASE REGULATORY SUBUNIT"/>
    <property type="match status" value="1"/>
</dbReference>